<keyword evidence="3" id="KW-1185">Reference proteome</keyword>
<proteinExistence type="predicted"/>
<gene>
    <name evidence="2" type="primary">jg14547</name>
    <name evidence="2" type="ORF">PAEG_LOCUS12750</name>
</gene>
<reference evidence="2" key="1">
    <citation type="submission" date="2022-03" db="EMBL/GenBank/DDBJ databases">
        <authorList>
            <person name="Lindestad O."/>
        </authorList>
    </citation>
    <scope>NUCLEOTIDE SEQUENCE</scope>
</reference>
<protein>
    <submittedName>
        <fullName evidence="2">Jg14547 protein</fullName>
    </submittedName>
</protein>
<sequence>MRSGVSLGAAGGKRSKTVDCGTPYKRSMSSSRRPLVEMMMTMITTIHIAPDSVSLPCVIGPRIKNIQKPCTRLILKHQKPLNFSVS</sequence>
<name>A0A8S4RE82_9NEOP</name>
<dbReference type="Proteomes" id="UP000838756">
    <property type="component" value="Unassembled WGS sequence"/>
</dbReference>
<evidence type="ECO:0000313" key="3">
    <source>
        <dbReference type="Proteomes" id="UP000838756"/>
    </source>
</evidence>
<accession>A0A8S4RE82</accession>
<comment type="caution">
    <text evidence="2">The sequence shown here is derived from an EMBL/GenBank/DDBJ whole genome shotgun (WGS) entry which is preliminary data.</text>
</comment>
<evidence type="ECO:0000256" key="1">
    <source>
        <dbReference type="SAM" id="MobiDB-lite"/>
    </source>
</evidence>
<dbReference type="EMBL" id="CAKXAJ010025111">
    <property type="protein sequence ID" value="CAH2235064.1"/>
    <property type="molecule type" value="Genomic_DNA"/>
</dbReference>
<feature type="region of interest" description="Disordered" evidence="1">
    <location>
        <begin position="1"/>
        <end position="31"/>
    </location>
</feature>
<evidence type="ECO:0000313" key="2">
    <source>
        <dbReference type="EMBL" id="CAH2235064.1"/>
    </source>
</evidence>
<dbReference type="AlphaFoldDB" id="A0A8S4RE82"/>
<organism evidence="2 3">
    <name type="scientific">Pararge aegeria aegeria</name>
    <dbReference type="NCBI Taxonomy" id="348720"/>
    <lineage>
        <taxon>Eukaryota</taxon>
        <taxon>Metazoa</taxon>
        <taxon>Ecdysozoa</taxon>
        <taxon>Arthropoda</taxon>
        <taxon>Hexapoda</taxon>
        <taxon>Insecta</taxon>
        <taxon>Pterygota</taxon>
        <taxon>Neoptera</taxon>
        <taxon>Endopterygota</taxon>
        <taxon>Lepidoptera</taxon>
        <taxon>Glossata</taxon>
        <taxon>Ditrysia</taxon>
        <taxon>Papilionoidea</taxon>
        <taxon>Nymphalidae</taxon>
        <taxon>Satyrinae</taxon>
        <taxon>Satyrini</taxon>
        <taxon>Parargina</taxon>
        <taxon>Pararge</taxon>
    </lineage>
</organism>